<dbReference type="SUPFAM" id="SSF56219">
    <property type="entry name" value="DNase I-like"/>
    <property type="match status" value="1"/>
</dbReference>
<dbReference type="InterPro" id="IPR036691">
    <property type="entry name" value="Endo/exonu/phosph_ase_sf"/>
</dbReference>
<proteinExistence type="predicted"/>
<dbReference type="Proteomes" id="UP000325315">
    <property type="component" value="Unassembled WGS sequence"/>
</dbReference>
<dbReference type="PANTHER" id="PTHR46890:SF48">
    <property type="entry name" value="RNA-DIRECTED DNA POLYMERASE"/>
    <property type="match status" value="1"/>
</dbReference>
<dbReference type="InterPro" id="IPR043502">
    <property type="entry name" value="DNA/RNA_pol_sf"/>
</dbReference>
<gene>
    <name evidence="3" type="ORF">EPI10_030144</name>
</gene>
<organism evidence="3 4">
    <name type="scientific">Gossypium australe</name>
    <dbReference type="NCBI Taxonomy" id="47621"/>
    <lineage>
        <taxon>Eukaryota</taxon>
        <taxon>Viridiplantae</taxon>
        <taxon>Streptophyta</taxon>
        <taxon>Embryophyta</taxon>
        <taxon>Tracheophyta</taxon>
        <taxon>Spermatophyta</taxon>
        <taxon>Magnoliopsida</taxon>
        <taxon>eudicotyledons</taxon>
        <taxon>Gunneridae</taxon>
        <taxon>Pentapetalae</taxon>
        <taxon>rosids</taxon>
        <taxon>malvids</taxon>
        <taxon>Malvales</taxon>
        <taxon>Malvaceae</taxon>
        <taxon>Malvoideae</taxon>
        <taxon>Gossypium</taxon>
    </lineage>
</organism>
<dbReference type="CDD" id="cd01650">
    <property type="entry name" value="RT_nLTR_like"/>
    <property type="match status" value="1"/>
</dbReference>
<keyword evidence="3" id="KW-0808">Transferase</keyword>
<feature type="region of interest" description="Disordered" evidence="1">
    <location>
        <begin position="1"/>
        <end position="21"/>
    </location>
</feature>
<name>A0A5B6WZV0_9ROSI</name>
<accession>A0A5B6WZV0</accession>
<dbReference type="SUPFAM" id="SSF56672">
    <property type="entry name" value="DNA/RNA polymerases"/>
    <property type="match status" value="1"/>
</dbReference>
<sequence>MTVSKKSSWRRLTMKTSPDPNNQSCVGVKRKFTMEEEYEGCLGQDNGEEVKRCKVDGRNEVETGCMEVTLDNLEHDIRLRHLCKQYNPQVVFLVETKLDNNRMEKVQRKCGFVNGIDVAADGSRGGLCLAWKGGIGITLRSYSKWHIDIMVKEDIGKEEWRFSSFYEKGGIPRNHQRMEVFREALEECQLVDIGYSGTWFTWERGNLPKTNIHERLDRGVANDRWLSLFPGAIVQHLSYSTSVHCPLFISTDNVVSTRSNRRFHFESWWILEESLVGVVRDCWASSVGQLVEKLKMLQSRLKSWACDIKKTKGELKRKLTDDLEVLLHKERDDETLAQIIDKKIHLNMEIEKEEMYWEQRARTSWLKMGDRKTAYFHKCASIRRRGNAINKLVLDDGKEITDCSEITEAATGFFEDLFKSKGCGYPSEVLKGIGTHISQDINDRLLILFTSEEVWGALKDMRPTKALGSDGFPALFFQKFWHLVGDEVTEFCLSILNGNRGVEQINVTEIVLIPKTINPSSLVNFRPISLCSVLYKVVAKAIVNRLHDVMGLCIDEIQSAFVPGRLITDNVLVAYEILHTFRKKRVGKKGFMASKLDMSKAYDRVEWNFVRKVMIQMGFAEEWVNLIMKCVTSVSYAININGCRGRIFQSSRGLRQGDPLSPFLFLFCSEALSSLLRIAKAKGTVKGARASRGGPEISHLLFADDWQCVNFSKSTIFYSSNTTEEAKVMVFSLLGVRSSSNPKKYLGLPNVVGKRKKEAFQNLVDRVNSRINGWSSRLLSQWGDRNSRIHDRTNRSSKEVVSFIRNCLKDLDGVKEVSRIASIVKAKWRSPTGQKVKINFDGAFDKRCKQSASGIVIRDRRGHVLISCAILHKGVASAFAAEAIAC</sequence>
<keyword evidence="3" id="KW-0548">Nucleotidyltransferase</keyword>
<evidence type="ECO:0000313" key="4">
    <source>
        <dbReference type="Proteomes" id="UP000325315"/>
    </source>
</evidence>
<dbReference type="PANTHER" id="PTHR46890">
    <property type="entry name" value="NON-LTR RETROLELEMENT REVERSE TRANSCRIPTASE-LIKE PROTEIN-RELATED"/>
    <property type="match status" value="1"/>
</dbReference>
<dbReference type="OrthoDB" id="1932527at2759"/>
<comment type="caution">
    <text evidence="3">The sequence shown here is derived from an EMBL/GenBank/DDBJ whole genome shotgun (WGS) entry which is preliminary data.</text>
</comment>
<dbReference type="GO" id="GO:0003964">
    <property type="term" value="F:RNA-directed DNA polymerase activity"/>
    <property type="evidence" value="ECO:0007669"/>
    <property type="project" value="UniProtKB-KW"/>
</dbReference>
<dbReference type="EMBL" id="SMMG02000001">
    <property type="protein sequence ID" value="KAA3486207.1"/>
    <property type="molecule type" value="Genomic_DNA"/>
</dbReference>
<evidence type="ECO:0000256" key="1">
    <source>
        <dbReference type="SAM" id="MobiDB-lite"/>
    </source>
</evidence>
<keyword evidence="4" id="KW-1185">Reference proteome</keyword>
<evidence type="ECO:0000313" key="3">
    <source>
        <dbReference type="EMBL" id="KAA3486207.1"/>
    </source>
</evidence>
<keyword evidence="3" id="KW-0695">RNA-directed DNA polymerase</keyword>
<dbReference type="Pfam" id="PF00078">
    <property type="entry name" value="RVT_1"/>
    <property type="match status" value="1"/>
</dbReference>
<evidence type="ECO:0000259" key="2">
    <source>
        <dbReference type="PROSITE" id="PS50878"/>
    </source>
</evidence>
<feature type="domain" description="Reverse transcriptase" evidence="2">
    <location>
        <begin position="494"/>
        <end position="765"/>
    </location>
</feature>
<dbReference type="InterPro" id="IPR000477">
    <property type="entry name" value="RT_dom"/>
</dbReference>
<protein>
    <submittedName>
        <fullName evidence="3">Reverse transcriptase</fullName>
    </submittedName>
</protein>
<reference evidence="4" key="1">
    <citation type="journal article" date="2019" name="Plant Biotechnol. J.">
        <title>Genome sequencing of the Australian wild diploid species Gossypium australe highlights disease resistance and delayed gland morphogenesis.</title>
        <authorList>
            <person name="Cai Y."/>
            <person name="Cai X."/>
            <person name="Wang Q."/>
            <person name="Wang P."/>
            <person name="Zhang Y."/>
            <person name="Cai C."/>
            <person name="Xu Y."/>
            <person name="Wang K."/>
            <person name="Zhou Z."/>
            <person name="Wang C."/>
            <person name="Geng S."/>
            <person name="Li B."/>
            <person name="Dong Q."/>
            <person name="Hou Y."/>
            <person name="Wang H."/>
            <person name="Ai P."/>
            <person name="Liu Z."/>
            <person name="Yi F."/>
            <person name="Sun M."/>
            <person name="An G."/>
            <person name="Cheng J."/>
            <person name="Zhang Y."/>
            <person name="Shi Q."/>
            <person name="Xie Y."/>
            <person name="Shi X."/>
            <person name="Chang Y."/>
            <person name="Huang F."/>
            <person name="Chen Y."/>
            <person name="Hong S."/>
            <person name="Mi L."/>
            <person name="Sun Q."/>
            <person name="Zhang L."/>
            <person name="Zhou B."/>
            <person name="Peng R."/>
            <person name="Zhang X."/>
            <person name="Liu F."/>
        </authorList>
    </citation>
    <scope>NUCLEOTIDE SEQUENCE [LARGE SCALE GENOMIC DNA]</scope>
    <source>
        <strain evidence="4">cv. PA1801</strain>
    </source>
</reference>
<dbReference type="AlphaFoldDB" id="A0A5B6WZV0"/>
<dbReference type="PROSITE" id="PS50878">
    <property type="entry name" value="RT_POL"/>
    <property type="match status" value="1"/>
</dbReference>
<dbReference type="InterPro" id="IPR052343">
    <property type="entry name" value="Retrotransposon-Effector_Assoc"/>
</dbReference>